<organism evidence="1 2">
    <name type="scientific">Violaceomyces palustris</name>
    <dbReference type="NCBI Taxonomy" id="1673888"/>
    <lineage>
        <taxon>Eukaryota</taxon>
        <taxon>Fungi</taxon>
        <taxon>Dikarya</taxon>
        <taxon>Basidiomycota</taxon>
        <taxon>Ustilaginomycotina</taxon>
        <taxon>Ustilaginomycetes</taxon>
        <taxon>Violaceomycetales</taxon>
        <taxon>Violaceomycetaceae</taxon>
        <taxon>Violaceomyces</taxon>
    </lineage>
</organism>
<keyword evidence="2" id="KW-1185">Reference proteome</keyword>
<protein>
    <submittedName>
        <fullName evidence="1">Uncharacterized protein</fullName>
    </submittedName>
</protein>
<evidence type="ECO:0000313" key="1">
    <source>
        <dbReference type="EMBL" id="PWN52280.1"/>
    </source>
</evidence>
<gene>
    <name evidence="1" type="ORF">IE53DRAFT_7935</name>
</gene>
<name>A0ACD0P2F5_9BASI</name>
<sequence>MAARLPPEIWSMVAGLLQEEIFESEGTDHRVSIAQLRGALFNLCLVNKVISSLTLSFLYHKIRLFHPRDFELLVENSIEKNGHLVRLLDLEGIDERDDLLEDAYITNSSLDPSSSLQWVKRLPDLPQLCPNLEILRWSASLYDLYVHQGDRGESRELYRSFLRIDSSWSRTLTSLSLPNSKSWDLASSKASYGTFMDPLASLGSIGASHQTEKRSSPRSLRKLALPNSRVDADFVVRILTDKTFSNLKELDLSYCRDLTDDVVEPLSKSLALGLGRPVQSLVHYKDDTLEVHARLSKVDLTGTYLMDIEDIGADIWEDVSDEDDEEDR</sequence>
<evidence type="ECO:0000313" key="2">
    <source>
        <dbReference type="Proteomes" id="UP000245626"/>
    </source>
</evidence>
<reference evidence="1 2" key="1">
    <citation type="journal article" date="2018" name="Mol. Biol. Evol.">
        <title>Broad Genomic Sampling Reveals a Smut Pathogenic Ancestry of the Fungal Clade Ustilaginomycotina.</title>
        <authorList>
            <person name="Kijpornyongpan T."/>
            <person name="Mondo S.J."/>
            <person name="Barry K."/>
            <person name="Sandor L."/>
            <person name="Lee J."/>
            <person name="Lipzen A."/>
            <person name="Pangilinan J."/>
            <person name="LaButti K."/>
            <person name="Hainaut M."/>
            <person name="Henrissat B."/>
            <person name="Grigoriev I.V."/>
            <person name="Spatafora J.W."/>
            <person name="Aime M.C."/>
        </authorList>
    </citation>
    <scope>NUCLEOTIDE SEQUENCE [LARGE SCALE GENOMIC DNA]</scope>
    <source>
        <strain evidence="1 2">SA 807</strain>
    </source>
</reference>
<accession>A0ACD0P2F5</accession>
<proteinExistence type="predicted"/>
<dbReference type="Proteomes" id="UP000245626">
    <property type="component" value="Unassembled WGS sequence"/>
</dbReference>
<dbReference type="EMBL" id="KZ819786">
    <property type="protein sequence ID" value="PWN52280.1"/>
    <property type="molecule type" value="Genomic_DNA"/>
</dbReference>